<dbReference type="PANTHER" id="PTHR48081">
    <property type="entry name" value="AB HYDROLASE SUPERFAMILY PROTEIN C4A8.06C"/>
    <property type="match status" value="1"/>
</dbReference>
<dbReference type="PANTHER" id="PTHR48081:SF8">
    <property type="entry name" value="ALPHA_BETA HYDROLASE FOLD-3 DOMAIN-CONTAINING PROTEIN-RELATED"/>
    <property type="match status" value="1"/>
</dbReference>
<dbReference type="RefSeq" id="WP_188435574.1">
    <property type="nucleotide sequence ID" value="NZ_BMCM01000001.1"/>
</dbReference>
<evidence type="ECO:0000259" key="2">
    <source>
        <dbReference type="Pfam" id="PF07859"/>
    </source>
</evidence>
<evidence type="ECO:0000313" key="4">
    <source>
        <dbReference type="Proteomes" id="UP000629365"/>
    </source>
</evidence>
<proteinExistence type="predicted"/>
<dbReference type="InterPro" id="IPR050300">
    <property type="entry name" value="GDXG_lipolytic_enzyme"/>
</dbReference>
<comment type="caution">
    <text evidence="3">The sequence shown here is derived from an EMBL/GenBank/DDBJ whole genome shotgun (WGS) entry which is preliminary data.</text>
</comment>
<accession>A0ABQ1RJ98</accession>
<name>A0ABQ1RJ98_9MICO</name>
<dbReference type="InterPro" id="IPR029058">
    <property type="entry name" value="AB_hydrolase_fold"/>
</dbReference>
<feature type="domain" description="Alpha/beta hydrolase fold-3" evidence="2">
    <location>
        <begin position="85"/>
        <end position="291"/>
    </location>
</feature>
<keyword evidence="1 3" id="KW-0378">Hydrolase</keyword>
<dbReference type="SUPFAM" id="SSF53474">
    <property type="entry name" value="alpha/beta-Hydrolases"/>
    <property type="match status" value="1"/>
</dbReference>
<dbReference type="Gene3D" id="3.40.50.1820">
    <property type="entry name" value="alpha/beta hydrolase"/>
    <property type="match status" value="1"/>
</dbReference>
<organism evidence="3 4">
    <name type="scientific">Microbacterium murale</name>
    <dbReference type="NCBI Taxonomy" id="1081040"/>
    <lineage>
        <taxon>Bacteria</taxon>
        <taxon>Bacillati</taxon>
        <taxon>Actinomycetota</taxon>
        <taxon>Actinomycetes</taxon>
        <taxon>Micrococcales</taxon>
        <taxon>Microbacteriaceae</taxon>
        <taxon>Microbacterium</taxon>
    </lineage>
</organism>
<dbReference type="InterPro" id="IPR013094">
    <property type="entry name" value="AB_hydrolase_3"/>
</dbReference>
<keyword evidence="4" id="KW-1185">Reference proteome</keyword>
<evidence type="ECO:0000313" key="3">
    <source>
        <dbReference type="EMBL" id="GGD70101.1"/>
    </source>
</evidence>
<dbReference type="EMBL" id="BMCM01000001">
    <property type="protein sequence ID" value="GGD70101.1"/>
    <property type="molecule type" value="Genomic_DNA"/>
</dbReference>
<dbReference type="Proteomes" id="UP000629365">
    <property type="component" value="Unassembled WGS sequence"/>
</dbReference>
<gene>
    <name evidence="3" type="ORF">GCM10007269_11670</name>
</gene>
<dbReference type="Pfam" id="PF07859">
    <property type="entry name" value="Abhydrolase_3"/>
    <property type="match status" value="1"/>
</dbReference>
<evidence type="ECO:0000256" key="1">
    <source>
        <dbReference type="ARBA" id="ARBA00022801"/>
    </source>
</evidence>
<protein>
    <submittedName>
        <fullName evidence="3">Alpha/beta hydrolase</fullName>
    </submittedName>
</protein>
<dbReference type="GO" id="GO:0016787">
    <property type="term" value="F:hydrolase activity"/>
    <property type="evidence" value="ECO:0007669"/>
    <property type="project" value="UniProtKB-KW"/>
</dbReference>
<sequence>MLRYDPDIQRLFASSSSDTPQPTAILDVADWRSSREFFNDGIAAGERNHPRADHIPRLSLVYTTSDGDARELRWYRPDEASSSVILYFHGGGMYHGNLDLYDGIAARLADRSGVPVLAVDYRIAPEHPHPVPVRDCYEALLWLAENATHLGFDPARIILMGDSAGGGLAAGTALMSRDLGGPIPALQVLIYPMLDDRTDRTPEALAPLATWNHEHNLTAWRTLLGDAAGGTEVSPYAAPARAQNLVGLPDVYMETGQLDLFAAEILLFASRLADAGVQLEFHVRPGMPHGFDFAAPDAAMTMQAVADRVRAIQSV</sequence>
<reference evidence="4" key="1">
    <citation type="journal article" date="2019" name="Int. J. Syst. Evol. Microbiol.">
        <title>The Global Catalogue of Microorganisms (GCM) 10K type strain sequencing project: providing services to taxonomists for standard genome sequencing and annotation.</title>
        <authorList>
            <consortium name="The Broad Institute Genomics Platform"/>
            <consortium name="The Broad Institute Genome Sequencing Center for Infectious Disease"/>
            <person name="Wu L."/>
            <person name="Ma J."/>
        </authorList>
    </citation>
    <scope>NUCLEOTIDE SEQUENCE [LARGE SCALE GENOMIC DNA]</scope>
    <source>
        <strain evidence="4">CCM 7640</strain>
    </source>
</reference>